<sequence length="508" mass="56404">MNDGGLYFAKCGTIAENRYEMLIVRRIALEASRLRCARWTCSMKERVRNDTIFALSTAQGRAGVGIIRVSGPDATLCVHALSKQTNQSTIAPRIAEFRKLYHPITKEHLDDAVVLHFPEPKSFTGEDVIEFQVHGSPAVISGVLQALSTVPRCRIAEPGEFTERAFENQKMNLMQVEALADLLSAETESQRSQALRQLSGRIGETLEIWQKELIHCLAYTEAMIDFGDDEDDVTDASYTKMIERAKGLQSHMKKHLNDGRRGELLRNGIQVAIIGPPNAGKSSLLNHLAQRPAAIVSSIAGTTRDIVRVPLNLKGYAVILCDTAGIRETDDLIEKVGVTRARECADEADICVLMVDGQLYQTEWEDLSKSWTTNTIIVCNKSDLIDDESTLRKLQRSITSRTSIPAERVHLISCLNGSGIDALIEALGESVQAKVSSSGDASVITRERHRQHLEKCINYLQEFIDNPHQSEFAAEHLRRAVDGIGRILGRVDVEQVLDVIFEEFCIGK</sequence>
<dbReference type="AlphaFoldDB" id="F0WGT4"/>
<dbReference type="SUPFAM" id="SSF116878">
    <property type="entry name" value="TrmE connector domain"/>
    <property type="match status" value="1"/>
</dbReference>
<dbReference type="EMBL" id="FR824139">
    <property type="protein sequence ID" value="CCA20448.1"/>
    <property type="molecule type" value="Genomic_DNA"/>
</dbReference>
<dbReference type="InterPro" id="IPR031168">
    <property type="entry name" value="G_TrmE"/>
</dbReference>
<reference evidence="8" key="2">
    <citation type="submission" date="2011-02" db="EMBL/GenBank/DDBJ databases">
        <authorList>
            <person name="MacLean D."/>
        </authorList>
    </citation>
    <scope>NUCLEOTIDE SEQUENCE</scope>
</reference>
<evidence type="ECO:0000256" key="1">
    <source>
        <dbReference type="ARBA" id="ARBA00004173"/>
    </source>
</evidence>
<dbReference type="NCBIfam" id="TIGR00231">
    <property type="entry name" value="small_GTP"/>
    <property type="match status" value="1"/>
</dbReference>
<dbReference type="PROSITE" id="PS51709">
    <property type="entry name" value="G_TRME"/>
    <property type="match status" value="1"/>
</dbReference>
<dbReference type="SUPFAM" id="SSF52540">
    <property type="entry name" value="P-loop containing nucleoside triphosphate hydrolases"/>
    <property type="match status" value="1"/>
</dbReference>
<dbReference type="InterPro" id="IPR005225">
    <property type="entry name" value="Small_GTP-bd"/>
</dbReference>
<comment type="similarity">
    <text evidence="2 6">Belongs to the TRAFAC class TrmE-Era-EngA-EngB-Septin-like GTPase superfamily. TrmE GTPase family.</text>
</comment>
<evidence type="ECO:0000256" key="6">
    <source>
        <dbReference type="RuleBase" id="RU003313"/>
    </source>
</evidence>
<dbReference type="HAMAP" id="MF_00379">
    <property type="entry name" value="GTPase_MnmE"/>
    <property type="match status" value="1"/>
</dbReference>
<proteinExistence type="inferred from homology"/>
<dbReference type="NCBIfam" id="TIGR00450">
    <property type="entry name" value="mnmE_trmE_thdF"/>
    <property type="match status" value="1"/>
</dbReference>
<dbReference type="PANTHER" id="PTHR42714">
    <property type="entry name" value="TRNA MODIFICATION GTPASE GTPBP3"/>
    <property type="match status" value="1"/>
</dbReference>
<dbReference type="InterPro" id="IPR027417">
    <property type="entry name" value="P-loop_NTPase"/>
</dbReference>
<protein>
    <submittedName>
        <fullName evidence="8">tRNA modification GTPase GTPBP3 putative</fullName>
    </submittedName>
</protein>
<dbReference type="Gene3D" id="3.40.50.300">
    <property type="entry name" value="P-loop containing nucleotide triphosphate hydrolases"/>
    <property type="match status" value="1"/>
</dbReference>
<feature type="domain" description="TrmE-type G" evidence="7">
    <location>
        <begin position="268"/>
        <end position="432"/>
    </location>
</feature>
<dbReference type="HOGENOM" id="CLU_019624_3_1_1"/>
<comment type="subcellular location">
    <subcellularLocation>
        <location evidence="1">Mitochondrion</location>
    </subcellularLocation>
</comment>
<dbReference type="GO" id="GO:0002098">
    <property type="term" value="P:tRNA wobble uridine modification"/>
    <property type="evidence" value="ECO:0007669"/>
    <property type="project" value="TreeGrafter"/>
</dbReference>
<evidence type="ECO:0000256" key="4">
    <source>
        <dbReference type="ARBA" id="ARBA00022741"/>
    </source>
</evidence>
<dbReference type="GO" id="GO:0005739">
    <property type="term" value="C:mitochondrion"/>
    <property type="evidence" value="ECO:0007669"/>
    <property type="project" value="UniProtKB-SubCell"/>
</dbReference>
<keyword evidence="4 6" id="KW-0547">Nucleotide-binding</keyword>
<keyword evidence="5 6" id="KW-0342">GTP-binding</keyword>
<dbReference type="Pfam" id="PF01926">
    <property type="entry name" value="MMR_HSR1"/>
    <property type="match status" value="1"/>
</dbReference>
<dbReference type="InterPro" id="IPR018948">
    <property type="entry name" value="GTP-bd_TrmE_N"/>
</dbReference>
<reference evidence="8" key="1">
    <citation type="journal article" date="2011" name="PLoS Biol.">
        <title>Gene gain and loss during evolution of obligate parasitism in the white rust pathogen of Arabidopsis thaliana.</title>
        <authorList>
            <person name="Kemen E."/>
            <person name="Gardiner A."/>
            <person name="Schultz-Larsen T."/>
            <person name="Kemen A.C."/>
            <person name="Balmuth A.L."/>
            <person name="Robert-Seilaniantz A."/>
            <person name="Bailey K."/>
            <person name="Holub E."/>
            <person name="Studholme D.J."/>
            <person name="Maclean D."/>
            <person name="Jones J.D."/>
        </authorList>
    </citation>
    <scope>NUCLEOTIDE SEQUENCE</scope>
</reference>
<dbReference type="GO" id="GO:0003924">
    <property type="term" value="F:GTPase activity"/>
    <property type="evidence" value="ECO:0007669"/>
    <property type="project" value="InterPro"/>
</dbReference>
<dbReference type="GO" id="GO:0005525">
    <property type="term" value="F:GTP binding"/>
    <property type="evidence" value="ECO:0007669"/>
    <property type="project" value="UniProtKB-KW"/>
</dbReference>
<evidence type="ECO:0000256" key="3">
    <source>
        <dbReference type="ARBA" id="ARBA00022694"/>
    </source>
</evidence>
<evidence type="ECO:0000313" key="8">
    <source>
        <dbReference type="EMBL" id="CCA20448.1"/>
    </source>
</evidence>
<dbReference type="Gene3D" id="1.20.120.430">
    <property type="entry name" value="tRNA modification GTPase MnmE domain 2"/>
    <property type="match status" value="1"/>
</dbReference>
<dbReference type="PANTHER" id="PTHR42714:SF2">
    <property type="entry name" value="TRNA MODIFICATION GTPASE GTPBP3, MITOCHONDRIAL"/>
    <property type="match status" value="1"/>
</dbReference>
<dbReference type="InterPro" id="IPR006073">
    <property type="entry name" value="GTP-bd"/>
</dbReference>
<dbReference type="NCBIfam" id="NF003661">
    <property type="entry name" value="PRK05291.1-3"/>
    <property type="match status" value="1"/>
</dbReference>
<accession>F0WGT4</accession>
<dbReference type="Pfam" id="PF12631">
    <property type="entry name" value="MnmE_helical"/>
    <property type="match status" value="1"/>
</dbReference>
<dbReference type="InterPro" id="IPR027368">
    <property type="entry name" value="MnmE_dom2"/>
</dbReference>
<dbReference type="Pfam" id="PF10396">
    <property type="entry name" value="TrmE_N"/>
    <property type="match status" value="1"/>
</dbReference>
<dbReference type="CDD" id="cd04164">
    <property type="entry name" value="trmE"/>
    <property type="match status" value="1"/>
</dbReference>
<dbReference type="CDD" id="cd14858">
    <property type="entry name" value="TrmE_N"/>
    <property type="match status" value="1"/>
</dbReference>
<name>F0WGT4_9STRA</name>
<evidence type="ECO:0000256" key="2">
    <source>
        <dbReference type="ARBA" id="ARBA00011043"/>
    </source>
</evidence>
<organism evidence="8">
    <name type="scientific">Albugo laibachii Nc14</name>
    <dbReference type="NCBI Taxonomy" id="890382"/>
    <lineage>
        <taxon>Eukaryota</taxon>
        <taxon>Sar</taxon>
        <taxon>Stramenopiles</taxon>
        <taxon>Oomycota</taxon>
        <taxon>Peronosporomycetes</taxon>
        <taxon>Albuginales</taxon>
        <taxon>Albuginaceae</taxon>
        <taxon>Albugo</taxon>
    </lineage>
</organism>
<gene>
    <name evidence="8" type="primary">AlNc14C94G5811</name>
    <name evidence="8" type="ORF">ALNC14_065910</name>
</gene>
<dbReference type="GO" id="GO:0030488">
    <property type="term" value="P:tRNA methylation"/>
    <property type="evidence" value="ECO:0007669"/>
    <property type="project" value="TreeGrafter"/>
</dbReference>
<evidence type="ECO:0000256" key="5">
    <source>
        <dbReference type="ARBA" id="ARBA00023134"/>
    </source>
</evidence>
<evidence type="ECO:0000259" key="7">
    <source>
        <dbReference type="PROSITE" id="PS51709"/>
    </source>
</evidence>
<dbReference type="InterPro" id="IPR025867">
    <property type="entry name" value="MnmE_helical"/>
</dbReference>
<dbReference type="Gene3D" id="3.30.1360.120">
    <property type="entry name" value="Probable tRNA modification gtpase trme, domain 1"/>
    <property type="match status" value="1"/>
</dbReference>
<dbReference type="InterPro" id="IPR027266">
    <property type="entry name" value="TrmE/GcvT-like"/>
</dbReference>
<keyword evidence="3 6" id="KW-0819">tRNA processing</keyword>
<dbReference type="InterPro" id="IPR004520">
    <property type="entry name" value="GTPase_MnmE"/>
</dbReference>
<dbReference type="FunFam" id="3.30.1360.120:FF:000007">
    <property type="entry name" value="tRNA modification GTPase GTPBP3, mitochondrial"/>
    <property type="match status" value="1"/>
</dbReference>